<accession>A0A9W7A982</accession>
<dbReference type="Proteomes" id="UP001165122">
    <property type="component" value="Unassembled WGS sequence"/>
</dbReference>
<feature type="transmembrane region" description="Helical" evidence="1">
    <location>
        <begin position="402"/>
        <end position="421"/>
    </location>
</feature>
<keyword evidence="1" id="KW-0812">Transmembrane</keyword>
<protein>
    <recommendedName>
        <fullName evidence="4">DUF445 domain-containing protein</fullName>
    </recommendedName>
</protein>
<dbReference type="OrthoDB" id="410754at2759"/>
<feature type="transmembrane region" description="Helical" evidence="1">
    <location>
        <begin position="229"/>
        <end position="249"/>
    </location>
</feature>
<sequence>MGGILTTKIGEPDAEVWKFLIMPFMSGLVGYGTNWLALKMTFYPLEFWGIEILRIKDQPLGLFGWQGIIPTKAAKMAGTCTELMTTKLINVKQVFSRLEPGEFSKVMEPGLISMMDTIINETATSYVPSIWEFLPDNVRDECVLKALEESPQFLTSFMEDVKEHIDDIFDLKHMVIEHCVANKQLLNNIFMECGDKEFKFIEISGFYFGFLFGLVQMIIFYFYDADWVLPAFGFIVGIATNFIALKIIFEPVEPTKLCCGLCFSFQGLFLRRQDAVSEIFAKVNTQQILTTENMWTAILTGPKKENFFDLLRAHTLIFTENLAGGLKPLVVAGVGAEKFTKMKEEIAKRTMDELPGVIHYSYDYTTLALDMEKTICKAMKGLSSAEFEGVLHPVFQEDEAKLILIGGVLGMGVGFVQLFFLF</sequence>
<reference evidence="3" key="1">
    <citation type="journal article" date="2023" name="Commun. Biol.">
        <title>Genome analysis of Parmales, the sister group of diatoms, reveals the evolutionary specialization of diatoms from phago-mixotrophs to photoautotrophs.</title>
        <authorList>
            <person name="Ban H."/>
            <person name="Sato S."/>
            <person name="Yoshikawa S."/>
            <person name="Yamada K."/>
            <person name="Nakamura Y."/>
            <person name="Ichinomiya M."/>
            <person name="Sato N."/>
            <person name="Blanc-Mathieu R."/>
            <person name="Endo H."/>
            <person name="Kuwata A."/>
            <person name="Ogata H."/>
        </authorList>
    </citation>
    <scope>NUCLEOTIDE SEQUENCE [LARGE SCALE GENOMIC DNA]</scope>
    <source>
        <strain evidence="3">NIES 3700</strain>
    </source>
</reference>
<keyword evidence="1" id="KW-0472">Membrane</keyword>
<comment type="caution">
    <text evidence="2">The sequence shown here is derived from an EMBL/GenBank/DDBJ whole genome shotgun (WGS) entry which is preliminary data.</text>
</comment>
<evidence type="ECO:0000256" key="1">
    <source>
        <dbReference type="SAM" id="Phobius"/>
    </source>
</evidence>
<keyword evidence="1" id="KW-1133">Transmembrane helix</keyword>
<proteinExistence type="predicted"/>
<evidence type="ECO:0000313" key="3">
    <source>
        <dbReference type="Proteomes" id="UP001165122"/>
    </source>
</evidence>
<name>A0A9W7A982_9STRA</name>
<dbReference type="AlphaFoldDB" id="A0A9W7A982"/>
<dbReference type="EMBL" id="BRXW01000548">
    <property type="protein sequence ID" value="GMH64958.1"/>
    <property type="molecule type" value="Genomic_DNA"/>
</dbReference>
<gene>
    <name evidence="2" type="ORF">TrLO_g5246</name>
</gene>
<organism evidence="2 3">
    <name type="scientific">Triparma laevis f. longispina</name>
    <dbReference type="NCBI Taxonomy" id="1714387"/>
    <lineage>
        <taxon>Eukaryota</taxon>
        <taxon>Sar</taxon>
        <taxon>Stramenopiles</taxon>
        <taxon>Ochrophyta</taxon>
        <taxon>Bolidophyceae</taxon>
        <taxon>Parmales</taxon>
        <taxon>Triparmaceae</taxon>
        <taxon>Triparma</taxon>
    </lineage>
</organism>
<evidence type="ECO:0000313" key="2">
    <source>
        <dbReference type="EMBL" id="GMH64958.1"/>
    </source>
</evidence>
<dbReference type="PANTHER" id="PTHR35791:SF1">
    <property type="entry name" value="UPF0754 MEMBRANE PROTEIN YHEB"/>
    <property type="match status" value="1"/>
</dbReference>
<dbReference type="PANTHER" id="PTHR35791">
    <property type="entry name" value="UPF0754 MEMBRANE PROTEIN YHEB"/>
    <property type="match status" value="1"/>
</dbReference>
<keyword evidence="3" id="KW-1185">Reference proteome</keyword>
<evidence type="ECO:0008006" key="4">
    <source>
        <dbReference type="Google" id="ProtNLM"/>
    </source>
</evidence>
<feature type="transmembrane region" description="Helical" evidence="1">
    <location>
        <begin position="20"/>
        <end position="38"/>
    </location>
</feature>
<feature type="transmembrane region" description="Helical" evidence="1">
    <location>
        <begin position="205"/>
        <end position="223"/>
    </location>
</feature>